<dbReference type="AlphaFoldDB" id="A0AAW2YV91"/>
<evidence type="ECO:0000256" key="3">
    <source>
        <dbReference type="SAM" id="MobiDB-lite"/>
    </source>
</evidence>
<dbReference type="CDD" id="cd00024">
    <property type="entry name" value="CD_CSD"/>
    <property type="match status" value="1"/>
</dbReference>
<dbReference type="InterPro" id="IPR000953">
    <property type="entry name" value="Chromo/chromo_shadow_dom"/>
</dbReference>
<keyword evidence="6" id="KW-1185">Reference proteome</keyword>
<organism evidence="5 6">
    <name type="scientific">Acrasis kona</name>
    <dbReference type="NCBI Taxonomy" id="1008807"/>
    <lineage>
        <taxon>Eukaryota</taxon>
        <taxon>Discoba</taxon>
        <taxon>Heterolobosea</taxon>
        <taxon>Tetramitia</taxon>
        <taxon>Eutetramitia</taxon>
        <taxon>Acrasidae</taxon>
        <taxon>Acrasis</taxon>
    </lineage>
</organism>
<dbReference type="PROSITE" id="PS50013">
    <property type="entry name" value="CHROMO_2"/>
    <property type="match status" value="1"/>
</dbReference>
<dbReference type="InterPro" id="IPR016197">
    <property type="entry name" value="Chromo-like_dom_sf"/>
</dbReference>
<feature type="compositionally biased region" description="Polar residues" evidence="3">
    <location>
        <begin position="135"/>
        <end position="144"/>
    </location>
</feature>
<accession>A0AAW2YV91</accession>
<name>A0AAW2YV91_9EUKA</name>
<evidence type="ECO:0000256" key="2">
    <source>
        <dbReference type="ARBA" id="ARBA00023242"/>
    </source>
</evidence>
<dbReference type="GO" id="GO:0005634">
    <property type="term" value="C:nucleus"/>
    <property type="evidence" value="ECO:0007669"/>
    <property type="project" value="UniProtKB-SubCell"/>
</dbReference>
<dbReference type="PANTHER" id="PTHR22812">
    <property type="entry name" value="CHROMOBOX PROTEIN"/>
    <property type="match status" value="1"/>
</dbReference>
<comment type="subcellular location">
    <subcellularLocation>
        <location evidence="1">Nucleus</location>
    </subcellularLocation>
</comment>
<sequence length="241" mass="27951">MSSSYEVEAILLSKGEGKNKQYYVKWKHYSIRDSTWEPIQHLEESPEMITEFENSIEPKIIMHLSSQKDLNLKCVRIIDSRGKGKKKEYLVEWDFHPTPTWEPERTIPKAEIQKYKKSAKAPPKKKQKIDEASTEESTNPSVTKMVNGDTIKSIPNTSKSTPEPKPSVALTIDDDQINKFSNTKTPCKVTNIIRRKQELVVEVAFEDEQEKQIFSMDVVRKMYPQEVISFLLSRVLFVEKK</sequence>
<keyword evidence="2" id="KW-0539">Nucleus</keyword>
<evidence type="ECO:0000259" key="4">
    <source>
        <dbReference type="PROSITE" id="PS50013"/>
    </source>
</evidence>
<proteinExistence type="predicted"/>
<evidence type="ECO:0000313" key="6">
    <source>
        <dbReference type="Proteomes" id="UP001431209"/>
    </source>
</evidence>
<dbReference type="SUPFAM" id="SSF54160">
    <property type="entry name" value="Chromo domain-like"/>
    <property type="match status" value="2"/>
</dbReference>
<dbReference type="SMART" id="SM00298">
    <property type="entry name" value="CHROMO"/>
    <property type="match status" value="2"/>
</dbReference>
<dbReference type="InterPro" id="IPR023780">
    <property type="entry name" value="Chromo_domain"/>
</dbReference>
<protein>
    <submittedName>
        <fullName evidence="5">M-phase phosphoprotein</fullName>
    </submittedName>
</protein>
<dbReference type="Pfam" id="PF00385">
    <property type="entry name" value="Chromo"/>
    <property type="match status" value="1"/>
</dbReference>
<dbReference type="Gene3D" id="2.40.50.40">
    <property type="match status" value="2"/>
</dbReference>
<feature type="region of interest" description="Disordered" evidence="3">
    <location>
        <begin position="114"/>
        <end position="169"/>
    </location>
</feature>
<reference evidence="5 6" key="1">
    <citation type="submission" date="2024-03" db="EMBL/GenBank/DDBJ databases">
        <title>The Acrasis kona genome and developmental transcriptomes reveal deep origins of eukaryotic multicellular pathways.</title>
        <authorList>
            <person name="Sheikh S."/>
            <person name="Fu C.-J."/>
            <person name="Brown M.W."/>
            <person name="Baldauf S.L."/>
        </authorList>
    </citation>
    <scope>NUCLEOTIDE SEQUENCE [LARGE SCALE GENOMIC DNA]</scope>
    <source>
        <strain evidence="5 6">ATCC MYA-3509</strain>
    </source>
</reference>
<dbReference type="Proteomes" id="UP001431209">
    <property type="component" value="Unassembled WGS sequence"/>
</dbReference>
<feature type="compositionally biased region" description="Basic residues" evidence="3">
    <location>
        <begin position="115"/>
        <end position="127"/>
    </location>
</feature>
<comment type="caution">
    <text evidence="5">The sequence shown here is derived from an EMBL/GenBank/DDBJ whole genome shotgun (WGS) entry which is preliminary data.</text>
</comment>
<evidence type="ECO:0000256" key="1">
    <source>
        <dbReference type="ARBA" id="ARBA00004123"/>
    </source>
</evidence>
<feature type="domain" description="Chromo" evidence="4">
    <location>
        <begin position="5"/>
        <end position="54"/>
    </location>
</feature>
<evidence type="ECO:0000313" key="5">
    <source>
        <dbReference type="EMBL" id="KAL0480999.1"/>
    </source>
</evidence>
<dbReference type="EMBL" id="JAOPGA020000710">
    <property type="protein sequence ID" value="KAL0480999.1"/>
    <property type="molecule type" value="Genomic_DNA"/>
</dbReference>
<dbReference type="InterPro" id="IPR051219">
    <property type="entry name" value="Heterochromatin_chromo-domain"/>
</dbReference>
<gene>
    <name evidence="5" type="ORF">AKO1_013647</name>
</gene>